<sequence>MNSSVHLLSLGEALLAFGGLTLITVITRGFFFLSERELRLPDRVQRGLRYAPVAALAAVVLPEVLMRQGQWVAEPWREPQLWAALAAALWFLLRGGLLGTIVVGMAVMLLLRLGFGLGS</sequence>
<keyword evidence="1" id="KW-1133">Transmembrane helix</keyword>
<comment type="caution">
    <text evidence="2">The sequence shown here is derived from an EMBL/GenBank/DDBJ whole genome shotgun (WGS) entry which is preliminary data.</text>
</comment>
<keyword evidence="3" id="KW-1185">Reference proteome</keyword>
<organism evidence="2 3">
    <name type="scientific">Aquariibacter albus</name>
    <dbReference type="NCBI Taxonomy" id="2759899"/>
    <lineage>
        <taxon>Bacteria</taxon>
        <taxon>Pseudomonadati</taxon>
        <taxon>Pseudomonadota</taxon>
        <taxon>Betaproteobacteria</taxon>
        <taxon>Burkholderiales</taxon>
        <taxon>Sphaerotilaceae</taxon>
        <taxon>Aquariibacter</taxon>
    </lineage>
</organism>
<evidence type="ECO:0000256" key="1">
    <source>
        <dbReference type="SAM" id="Phobius"/>
    </source>
</evidence>
<keyword evidence="1" id="KW-0472">Membrane</keyword>
<dbReference type="RefSeq" id="WP_182663338.1">
    <property type="nucleotide sequence ID" value="NZ_JACIVI010000002.1"/>
</dbReference>
<dbReference type="EMBL" id="JACIVI010000002">
    <property type="protein sequence ID" value="MBB1161930.1"/>
    <property type="molecule type" value="Genomic_DNA"/>
</dbReference>
<reference evidence="2 3" key="1">
    <citation type="submission" date="2020-08" db="EMBL/GenBank/DDBJ databases">
        <title>Aquariorum lacteus gen. nov., sp. nov., a new member of the family Comamonadaceae, isolated from freshwater aquarium.</title>
        <authorList>
            <person name="Chun S.-J."/>
        </authorList>
    </citation>
    <scope>NUCLEOTIDE SEQUENCE [LARGE SCALE GENOMIC DNA]</scope>
    <source>
        <strain evidence="2 3">SJAQ100</strain>
    </source>
</reference>
<name>A0A839HR50_9BURK</name>
<dbReference type="Pfam" id="PF05437">
    <property type="entry name" value="AzlD"/>
    <property type="match status" value="1"/>
</dbReference>
<protein>
    <submittedName>
        <fullName evidence="2">AzlD domain-containing protein</fullName>
    </submittedName>
</protein>
<dbReference type="AlphaFoldDB" id="A0A839HR50"/>
<dbReference type="InterPro" id="IPR008407">
    <property type="entry name" value="Brnchd-chn_aa_trnsp_AzlD"/>
</dbReference>
<proteinExistence type="predicted"/>
<gene>
    <name evidence="2" type="ORF">H4F90_08050</name>
</gene>
<evidence type="ECO:0000313" key="2">
    <source>
        <dbReference type="EMBL" id="MBB1161930.1"/>
    </source>
</evidence>
<keyword evidence="1" id="KW-0812">Transmembrane</keyword>
<evidence type="ECO:0000313" key="3">
    <source>
        <dbReference type="Proteomes" id="UP000586093"/>
    </source>
</evidence>
<feature type="transmembrane region" description="Helical" evidence="1">
    <location>
        <begin position="6"/>
        <end position="26"/>
    </location>
</feature>
<accession>A0A839HR50</accession>
<dbReference type="Proteomes" id="UP000586093">
    <property type="component" value="Unassembled WGS sequence"/>
</dbReference>
<feature type="transmembrane region" description="Helical" evidence="1">
    <location>
        <begin position="85"/>
        <end position="111"/>
    </location>
</feature>